<accession>A0A9P7N782</accession>
<evidence type="ECO:0000256" key="1">
    <source>
        <dbReference type="SAM" id="SignalP"/>
    </source>
</evidence>
<dbReference type="Proteomes" id="UP000748025">
    <property type="component" value="Unassembled WGS sequence"/>
</dbReference>
<dbReference type="AlphaFoldDB" id="A0A9P7N782"/>
<dbReference type="InterPro" id="IPR025533">
    <property type="entry name" value="DUF4419"/>
</dbReference>
<name>A0A9P7N782_9HYPO</name>
<dbReference type="OrthoDB" id="9978173at2759"/>
<keyword evidence="3" id="KW-1185">Reference proteome</keyword>
<keyword evidence="1" id="KW-0732">Signal</keyword>
<evidence type="ECO:0000313" key="3">
    <source>
        <dbReference type="Proteomes" id="UP000748025"/>
    </source>
</evidence>
<sequence length="450" mass="50088">MRSTSVTLLGWLVLPAAVLCKLTVRVSNVEPLPLDSAGIVSSSTELFHQSCPEEVANKNPYTAQVLLSSYTKLNAADEQHGLDQVYPSSDSFVRGSIVAWANHQSLVLRPDVIWFEILAQLNFYMTANAESLRHLFVDFEGKEEIVVQEASWHAVIASFGGAIQRLVKTDWLLDWVTPGFSTSTENDNMTATVLTMGLMQHYFEFAGVIFCGIPSVTLLGRREDWVKLHEKLDRLAEWGAEPTQYANNLRPILGRFVRTWDEPNSPATRSFWEQIVRAKQQLTCGGPTKYDITGWITGFAHWREDGRLIRNGIGWSDEGNVTTLDGVSYPRLDVTKLPVGYAKAPLKMIDYPVPGVNTTAYVLAGNIGIKRTVNGNGNGNGNGKKEVSAEPLNSWFLYGPVDVNYKTGPEYGNFSDVETLVQPLGGWCPAASWFWEGRPSWSRPDRLRLA</sequence>
<gene>
    <name evidence="2" type="ORF">E4U43_003555</name>
</gene>
<evidence type="ECO:0000313" key="2">
    <source>
        <dbReference type="EMBL" id="KAG5993266.1"/>
    </source>
</evidence>
<comment type="caution">
    <text evidence="2">The sequence shown here is derived from an EMBL/GenBank/DDBJ whole genome shotgun (WGS) entry which is preliminary data.</text>
</comment>
<organism evidence="2 3">
    <name type="scientific">Claviceps pusilla</name>
    <dbReference type="NCBI Taxonomy" id="123648"/>
    <lineage>
        <taxon>Eukaryota</taxon>
        <taxon>Fungi</taxon>
        <taxon>Dikarya</taxon>
        <taxon>Ascomycota</taxon>
        <taxon>Pezizomycotina</taxon>
        <taxon>Sordariomycetes</taxon>
        <taxon>Hypocreomycetidae</taxon>
        <taxon>Hypocreales</taxon>
        <taxon>Clavicipitaceae</taxon>
        <taxon>Claviceps</taxon>
    </lineage>
</organism>
<feature type="chain" id="PRO_5040217964" evidence="1">
    <location>
        <begin position="21"/>
        <end position="450"/>
    </location>
</feature>
<dbReference type="EMBL" id="SRPW01002391">
    <property type="protein sequence ID" value="KAG5993266.1"/>
    <property type="molecule type" value="Genomic_DNA"/>
</dbReference>
<dbReference type="PANTHER" id="PTHR31252">
    <property type="entry name" value="DUF4419 DOMAIN-CONTAINING PROTEIN"/>
    <property type="match status" value="1"/>
</dbReference>
<feature type="signal peptide" evidence="1">
    <location>
        <begin position="1"/>
        <end position="20"/>
    </location>
</feature>
<proteinExistence type="predicted"/>
<reference evidence="2" key="1">
    <citation type="journal article" date="2020" name="bioRxiv">
        <title>Whole genome comparisons of ergot fungi reveals the divergence and evolution of species within the genus Claviceps are the result of varying mechanisms driving genome evolution and host range expansion.</title>
        <authorList>
            <person name="Wyka S.A."/>
            <person name="Mondo S.J."/>
            <person name="Liu M."/>
            <person name="Dettman J."/>
            <person name="Nalam V."/>
            <person name="Broders K.D."/>
        </authorList>
    </citation>
    <scope>NUCLEOTIDE SEQUENCE</scope>
    <source>
        <strain evidence="2">CCC 602</strain>
    </source>
</reference>
<dbReference type="PANTHER" id="PTHR31252:SF11">
    <property type="entry name" value="DUF4419 DOMAIN-CONTAINING PROTEIN"/>
    <property type="match status" value="1"/>
</dbReference>
<dbReference type="Pfam" id="PF14388">
    <property type="entry name" value="DUF4419"/>
    <property type="match status" value="1"/>
</dbReference>
<protein>
    <submittedName>
        <fullName evidence="2">Uncharacterized protein</fullName>
    </submittedName>
</protein>